<comment type="similarity">
    <text evidence="2">Belongs to the glycosyl hydrolase 70 family.</text>
</comment>
<evidence type="ECO:0000256" key="4">
    <source>
        <dbReference type="ARBA" id="ARBA00022676"/>
    </source>
</evidence>
<reference evidence="7" key="1">
    <citation type="submission" date="2021-05" db="EMBL/GenBank/DDBJ databases">
        <title>Infant gut strain persistence is associated with maternal origin, phylogeny, and functional potential including surface adhesion and iron acquisition.</title>
        <authorList>
            <person name="Lou Y.C."/>
        </authorList>
    </citation>
    <scope>NUCLEOTIDE SEQUENCE</scope>
    <source>
        <strain evidence="7">L3_122_031G1_dasL3_122_031G1_maxbin2.maxbin.025s ta_sub</strain>
    </source>
</reference>
<evidence type="ECO:0000313" key="8">
    <source>
        <dbReference type="Proteomes" id="UP000703822"/>
    </source>
</evidence>
<dbReference type="EC" id="2.4.1.5" evidence="3"/>
<feature type="non-terminal residue" evidence="7">
    <location>
        <position position="1"/>
    </location>
</feature>
<protein>
    <recommendedName>
        <fullName evidence="3">dextransucrase</fullName>
        <ecNumber evidence="3">2.4.1.5</ecNumber>
    </recommendedName>
</protein>
<sequence>SEDNLLVGKDHLQGGALTFLNNSTTSHANSDFRLMNRTPTNQTGTRKYHIDRSNGGYELLLANDIDNSNPAVQAEQLNWLHFMMNIGSIMANDPTANFDGLRVDALDNVDADLLQIASDYFKAAYGVDKSEANAIKHLSYLEAWSANDPYYNKDTKGAQLPIDNALRNALTNLLMRDKNTRMQLGDMTAFINSSLNPRGANDKNGERMANYIFTRAHDTEAQTIIQRIIRDRINPNLFGYNFTRDEIKKAFEIYNADINTAHKTYASYNLPSVYALMLTNKDSVTRVYYGDLYREDGHYMAKKTPYFDAIDTLLRARIKYVAGGQDMEVKKVGNDGLLTSVRYGKGANNRTDWGTAETRTQGMGVIMTNNY</sequence>
<evidence type="ECO:0000256" key="2">
    <source>
        <dbReference type="ARBA" id="ARBA00009247"/>
    </source>
</evidence>
<evidence type="ECO:0000256" key="1">
    <source>
        <dbReference type="ARBA" id="ARBA00001152"/>
    </source>
</evidence>
<evidence type="ECO:0000256" key="5">
    <source>
        <dbReference type="ARBA" id="ARBA00022679"/>
    </source>
</evidence>
<dbReference type="AlphaFoldDB" id="A0A943M0B5"/>
<dbReference type="EMBL" id="JAHAGS010000479">
    <property type="protein sequence ID" value="MBS6098892.1"/>
    <property type="molecule type" value="Genomic_DNA"/>
</dbReference>
<keyword evidence="5 7" id="KW-0808">Transferase</keyword>
<dbReference type="GO" id="GO:0046527">
    <property type="term" value="F:glucosyltransferase activity"/>
    <property type="evidence" value="ECO:0007669"/>
    <property type="project" value="InterPro"/>
</dbReference>
<keyword evidence="4" id="KW-0328">Glycosyltransferase</keyword>
<dbReference type="GO" id="GO:0009250">
    <property type="term" value="P:glucan biosynthetic process"/>
    <property type="evidence" value="ECO:0007669"/>
    <property type="project" value="InterPro"/>
</dbReference>
<gene>
    <name evidence="7" type="ORF">KH901_10835</name>
</gene>
<organism evidence="7 8">
    <name type="scientific">Streptococcus vestibularis</name>
    <dbReference type="NCBI Taxonomy" id="1343"/>
    <lineage>
        <taxon>Bacteria</taxon>
        <taxon>Bacillati</taxon>
        <taxon>Bacillota</taxon>
        <taxon>Bacilli</taxon>
        <taxon>Lactobacillales</taxon>
        <taxon>Streptococcaceae</taxon>
        <taxon>Streptococcus</taxon>
    </lineage>
</organism>
<dbReference type="GO" id="GO:0047849">
    <property type="term" value="F:dextransucrase activity"/>
    <property type="evidence" value="ECO:0007669"/>
    <property type="project" value="UniProtKB-EC"/>
</dbReference>
<dbReference type="InterPro" id="IPR003318">
    <property type="entry name" value="Glyco_hydro70cat"/>
</dbReference>
<evidence type="ECO:0000313" key="7">
    <source>
        <dbReference type="EMBL" id="MBS6098892.1"/>
    </source>
</evidence>
<dbReference type="SUPFAM" id="SSF51445">
    <property type="entry name" value="(Trans)glycosidases"/>
    <property type="match status" value="1"/>
</dbReference>
<dbReference type="Gene3D" id="3.20.20.470">
    <property type="entry name" value="Glucansucrase"/>
    <property type="match status" value="1"/>
</dbReference>
<dbReference type="Pfam" id="PF02324">
    <property type="entry name" value="Glyco_hydro_70"/>
    <property type="match status" value="1"/>
</dbReference>
<name>A0A943M0B5_STRVE</name>
<dbReference type="Proteomes" id="UP000703822">
    <property type="component" value="Unassembled WGS sequence"/>
</dbReference>
<evidence type="ECO:0000256" key="3">
    <source>
        <dbReference type="ARBA" id="ARBA00012592"/>
    </source>
</evidence>
<evidence type="ECO:0000259" key="6">
    <source>
        <dbReference type="Pfam" id="PF02324"/>
    </source>
</evidence>
<feature type="domain" description="Glycoside hydrolase family 70 catalytic" evidence="6">
    <location>
        <begin position="8"/>
        <end position="370"/>
    </location>
</feature>
<comment type="caution">
    <text evidence="7">The sequence shown here is derived from an EMBL/GenBank/DDBJ whole genome shotgun (WGS) entry which is preliminary data.</text>
</comment>
<accession>A0A943M0B5</accession>
<dbReference type="InterPro" id="IPR017853">
    <property type="entry name" value="GH"/>
</dbReference>
<proteinExistence type="inferred from homology"/>
<feature type="non-terminal residue" evidence="7">
    <location>
        <position position="371"/>
    </location>
</feature>
<comment type="catalytic activity">
    <reaction evidence="1">
        <text>[(1-&gt;6)-alpha-D-glucosyl](n) + sucrose = [(1-&gt;6)-alpha-D-glucosyl](n+1) + D-fructose</text>
        <dbReference type="Rhea" id="RHEA:18825"/>
        <dbReference type="Rhea" id="RHEA-COMP:11144"/>
        <dbReference type="Rhea" id="RHEA-COMP:11145"/>
        <dbReference type="ChEBI" id="CHEBI:17992"/>
        <dbReference type="ChEBI" id="CHEBI:18269"/>
        <dbReference type="ChEBI" id="CHEBI:37721"/>
        <dbReference type="EC" id="2.4.1.5"/>
    </reaction>
</comment>